<accession>A0AA38RHI5</accession>
<evidence type="ECO:0000256" key="1">
    <source>
        <dbReference type="SAM" id="MobiDB-lite"/>
    </source>
</evidence>
<organism evidence="2 3">
    <name type="scientific">Pleurostoma richardsiae</name>
    <dbReference type="NCBI Taxonomy" id="41990"/>
    <lineage>
        <taxon>Eukaryota</taxon>
        <taxon>Fungi</taxon>
        <taxon>Dikarya</taxon>
        <taxon>Ascomycota</taxon>
        <taxon>Pezizomycotina</taxon>
        <taxon>Sordariomycetes</taxon>
        <taxon>Sordariomycetidae</taxon>
        <taxon>Calosphaeriales</taxon>
        <taxon>Pleurostomataceae</taxon>
        <taxon>Pleurostoma</taxon>
    </lineage>
</organism>
<feature type="region of interest" description="Disordered" evidence="1">
    <location>
        <begin position="1"/>
        <end position="26"/>
    </location>
</feature>
<sequence>MASPRVLKRSASEASIGSEGTLDYGTTQHDIDMRTSTIDISRVIIVREVYLDGSTLKCRVAYPLGVWWKIEELQQEKELVGEFMGNHSDEVAEDLIHNEIDGSRPRDEFPAGISVKEFKEVAMLDDELCVKVVPEVLLKWSDIKQDANLLGLAQEYIKRVGWQAILDHRR</sequence>
<evidence type="ECO:0000313" key="3">
    <source>
        <dbReference type="Proteomes" id="UP001174694"/>
    </source>
</evidence>
<dbReference type="Proteomes" id="UP001174694">
    <property type="component" value="Unassembled WGS sequence"/>
</dbReference>
<proteinExistence type="predicted"/>
<dbReference type="EMBL" id="JANBVO010000024">
    <property type="protein sequence ID" value="KAJ9141821.1"/>
    <property type="molecule type" value="Genomic_DNA"/>
</dbReference>
<comment type="caution">
    <text evidence="2">The sequence shown here is derived from an EMBL/GenBank/DDBJ whole genome shotgun (WGS) entry which is preliminary data.</text>
</comment>
<keyword evidence="3" id="KW-1185">Reference proteome</keyword>
<gene>
    <name evidence="2" type="ORF">NKR23_g7663</name>
</gene>
<protein>
    <submittedName>
        <fullName evidence="2">Uncharacterized protein</fullName>
    </submittedName>
</protein>
<name>A0AA38RHI5_9PEZI</name>
<dbReference type="AlphaFoldDB" id="A0AA38RHI5"/>
<evidence type="ECO:0000313" key="2">
    <source>
        <dbReference type="EMBL" id="KAJ9141821.1"/>
    </source>
</evidence>
<reference evidence="2" key="1">
    <citation type="submission" date="2022-07" db="EMBL/GenBank/DDBJ databases">
        <title>Fungi with potential for degradation of polypropylene.</title>
        <authorList>
            <person name="Gostincar C."/>
        </authorList>
    </citation>
    <scope>NUCLEOTIDE SEQUENCE</scope>
    <source>
        <strain evidence="2">EXF-13308</strain>
    </source>
</reference>